<name>A0A1D7SHY2_9CAUD</name>
<proteinExistence type="predicted"/>
<dbReference type="EMBL" id="KX349298">
    <property type="protein sequence ID" value="AOO13179.1"/>
    <property type="molecule type" value="Genomic_DNA"/>
</dbReference>
<protein>
    <submittedName>
        <fullName evidence="1">Uncharacterized protein</fullName>
    </submittedName>
</protein>
<gene>
    <name evidence="1" type="ORF">LIS021110_065</name>
</gene>
<sequence length="63" mass="7340">MTKTKLTKRDAVALFKEECDDSSLSKDKPALRFAWGCYTDMLCKDGYITMKQYETWQTPSFCN</sequence>
<dbReference type="Proteomes" id="UP000225808">
    <property type="component" value="Segment"/>
</dbReference>
<evidence type="ECO:0000313" key="1">
    <source>
        <dbReference type="EMBL" id="AOO13179.1"/>
    </source>
</evidence>
<reference evidence="1 2" key="1">
    <citation type="journal article" date="2016" name="Environ. Microbiol.">
        <title>Genomic diversification of marine cyanophages into stable ecotypes.</title>
        <authorList>
            <person name="Marston M.F."/>
            <person name="Martiny J.B."/>
        </authorList>
    </citation>
    <scope>NUCLEOTIDE SEQUENCE [LARGE SCALE GENOMIC DNA]</scope>
    <source>
        <strain evidence="1">LIS_02_1110</strain>
    </source>
</reference>
<evidence type="ECO:0000313" key="2">
    <source>
        <dbReference type="Proteomes" id="UP000225808"/>
    </source>
</evidence>
<accession>A0A1D7SHY2</accession>
<organism evidence="1 2">
    <name type="scientific">Cyanophage S-RIM14</name>
    <dbReference type="NCBI Taxonomy" id="1278423"/>
    <lineage>
        <taxon>Viruses</taxon>
        <taxon>Duplodnaviria</taxon>
        <taxon>Heunggongvirae</taxon>
        <taxon>Uroviricota</taxon>
        <taxon>Caudoviricetes</taxon>
        <taxon>Pantevenvirales</taxon>
        <taxon>Kyanoviridae</taxon>
        <taxon>Ahtivirus</taxon>
        <taxon>Ahtivirus sagseatwo</taxon>
    </lineage>
</organism>